<dbReference type="PIRSF" id="PIRSF000386">
    <property type="entry name" value="tRNA_mtase"/>
    <property type="match status" value="1"/>
</dbReference>
<keyword evidence="11 15" id="KW-0819">tRNA processing</keyword>
<evidence type="ECO:0000256" key="7">
    <source>
        <dbReference type="ARBA" id="ARBA00022490"/>
    </source>
</evidence>
<dbReference type="GO" id="GO:0002939">
    <property type="term" value="P:tRNA N1-guanine methylation"/>
    <property type="evidence" value="ECO:0007669"/>
    <property type="project" value="TreeGrafter"/>
</dbReference>
<dbReference type="PANTHER" id="PTHR46417">
    <property type="entry name" value="TRNA (GUANINE-N(1)-)-METHYLTRANSFERASE"/>
    <property type="match status" value="1"/>
</dbReference>
<evidence type="ECO:0000256" key="8">
    <source>
        <dbReference type="ARBA" id="ARBA00022603"/>
    </source>
</evidence>
<evidence type="ECO:0000313" key="19">
    <source>
        <dbReference type="EMBL" id="QQD19249.1"/>
    </source>
</evidence>
<dbReference type="NCBIfam" id="TIGR00088">
    <property type="entry name" value="trmD"/>
    <property type="match status" value="1"/>
</dbReference>
<sequence>MKIAVVTLFPEMLAAVSDYGVSGRAVQRGLLSLTAVNPRQFTEDRHQTVDDRPYGGGPGMVMMPEPLSKALKAARQEVGPQARTIYLSPQGRPLDQAGLQSLAEQPALIMLAGRYEGVDERVIRREVDEEWSIGDYVISGGELAAMVMIDGVSRLLPGALGHALSAEQDSFTDGLLDCPHYTRPEVYDGEGVPEVLLSGNHEAIRRWRLKQALGRTWQRRPELLRERALSEEEQTLLAEFCREQDIDIN</sequence>
<keyword evidence="9 15" id="KW-0808">Transferase</keyword>
<dbReference type="FunFam" id="3.40.1280.10:FF:000001">
    <property type="entry name" value="tRNA (guanine-N(1)-)-methyltransferase"/>
    <property type="match status" value="1"/>
</dbReference>
<keyword evidence="20" id="KW-1185">Reference proteome</keyword>
<feature type="binding site" evidence="15 16">
    <location>
        <position position="113"/>
    </location>
    <ligand>
        <name>S-adenosyl-L-methionine</name>
        <dbReference type="ChEBI" id="CHEBI:59789"/>
    </ligand>
</feature>
<dbReference type="Proteomes" id="UP000596063">
    <property type="component" value="Chromosome"/>
</dbReference>
<keyword evidence="8 15" id="KW-0489">Methyltransferase</keyword>
<comment type="subcellular location">
    <subcellularLocation>
        <location evidence="2 15 17">Cytoplasm</location>
    </subcellularLocation>
</comment>
<comment type="subunit">
    <text evidence="4 15 17">Homodimer.</text>
</comment>
<evidence type="ECO:0000256" key="6">
    <source>
        <dbReference type="ARBA" id="ARBA00014679"/>
    </source>
</evidence>
<dbReference type="SUPFAM" id="SSF75217">
    <property type="entry name" value="alpha/beta knot"/>
    <property type="match status" value="1"/>
</dbReference>
<dbReference type="InterPro" id="IPR029028">
    <property type="entry name" value="Alpha/beta_knot_MTases"/>
</dbReference>
<dbReference type="GO" id="GO:0052906">
    <property type="term" value="F:tRNA (guanine(37)-N1)-methyltransferase activity"/>
    <property type="evidence" value="ECO:0007669"/>
    <property type="project" value="UniProtKB-UniRule"/>
</dbReference>
<feature type="binding site" evidence="15 16">
    <location>
        <begin position="133"/>
        <end position="138"/>
    </location>
    <ligand>
        <name>S-adenosyl-L-methionine</name>
        <dbReference type="ChEBI" id="CHEBI:59789"/>
    </ligand>
</feature>
<gene>
    <name evidence="15 19" type="primary">trmD</name>
    <name evidence="19" type="ORF">I6N98_05190</name>
</gene>
<dbReference type="FunFam" id="1.10.1270.20:FF:000001">
    <property type="entry name" value="tRNA (guanine-N(1)-)-methyltransferase"/>
    <property type="match status" value="1"/>
</dbReference>
<proteinExistence type="inferred from homology"/>
<dbReference type="Gene3D" id="3.40.1280.10">
    <property type="match status" value="1"/>
</dbReference>
<evidence type="ECO:0000259" key="18">
    <source>
        <dbReference type="Pfam" id="PF01746"/>
    </source>
</evidence>
<evidence type="ECO:0000256" key="3">
    <source>
        <dbReference type="ARBA" id="ARBA00007630"/>
    </source>
</evidence>
<evidence type="ECO:0000256" key="5">
    <source>
        <dbReference type="ARBA" id="ARBA00012807"/>
    </source>
</evidence>
<dbReference type="InterPro" id="IPR023148">
    <property type="entry name" value="tRNA_m1G_MeTrfase_C_sf"/>
</dbReference>
<keyword evidence="10 15" id="KW-0949">S-adenosyl-L-methionine</keyword>
<dbReference type="CDD" id="cd18080">
    <property type="entry name" value="TrmD-like"/>
    <property type="match status" value="1"/>
</dbReference>
<dbReference type="Gene3D" id="1.10.1270.20">
    <property type="entry name" value="tRNA(m1g37)methyltransferase, domain 2"/>
    <property type="match status" value="1"/>
</dbReference>
<dbReference type="EC" id="2.1.1.228" evidence="5 15"/>
<dbReference type="RefSeq" id="WP_198570734.1">
    <property type="nucleotide sequence ID" value="NZ_CP066167.1"/>
</dbReference>
<dbReference type="GO" id="GO:0005829">
    <property type="term" value="C:cytosol"/>
    <property type="evidence" value="ECO:0007669"/>
    <property type="project" value="TreeGrafter"/>
</dbReference>
<evidence type="ECO:0000256" key="13">
    <source>
        <dbReference type="ARBA" id="ARBA00033392"/>
    </source>
</evidence>
<dbReference type="AlphaFoldDB" id="A0A7T4R2U8"/>
<dbReference type="Pfam" id="PF01746">
    <property type="entry name" value="tRNA_m1G_MT"/>
    <property type="match status" value="1"/>
</dbReference>
<evidence type="ECO:0000256" key="10">
    <source>
        <dbReference type="ARBA" id="ARBA00022691"/>
    </source>
</evidence>
<evidence type="ECO:0000256" key="2">
    <source>
        <dbReference type="ARBA" id="ARBA00004496"/>
    </source>
</evidence>
<protein>
    <recommendedName>
        <fullName evidence="6 15">tRNA (guanine-N(1)-)-methyltransferase</fullName>
        <ecNumber evidence="5 15">2.1.1.228</ecNumber>
    </recommendedName>
    <alternativeName>
        <fullName evidence="12 15">M1G-methyltransferase</fullName>
    </alternativeName>
    <alternativeName>
        <fullName evidence="13 15">tRNA [GM37] methyltransferase</fullName>
    </alternativeName>
</protein>
<dbReference type="HAMAP" id="MF_00605">
    <property type="entry name" value="TrmD"/>
    <property type="match status" value="1"/>
</dbReference>
<keyword evidence="7 15" id="KW-0963">Cytoplasm</keyword>
<comment type="catalytic activity">
    <reaction evidence="14 15 17">
        <text>guanosine(37) in tRNA + S-adenosyl-L-methionine = N(1)-methylguanosine(37) in tRNA + S-adenosyl-L-homocysteine + H(+)</text>
        <dbReference type="Rhea" id="RHEA:36899"/>
        <dbReference type="Rhea" id="RHEA-COMP:10145"/>
        <dbReference type="Rhea" id="RHEA-COMP:10147"/>
        <dbReference type="ChEBI" id="CHEBI:15378"/>
        <dbReference type="ChEBI" id="CHEBI:57856"/>
        <dbReference type="ChEBI" id="CHEBI:59789"/>
        <dbReference type="ChEBI" id="CHEBI:73542"/>
        <dbReference type="ChEBI" id="CHEBI:74269"/>
        <dbReference type="EC" id="2.1.1.228"/>
    </reaction>
</comment>
<dbReference type="NCBIfam" id="NF000648">
    <property type="entry name" value="PRK00026.1"/>
    <property type="match status" value="1"/>
</dbReference>
<evidence type="ECO:0000256" key="17">
    <source>
        <dbReference type="RuleBase" id="RU003464"/>
    </source>
</evidence>
<dbReference type="InterPro" id="IPR029026">
    <property type="entry name" value="tRNA_m1G_MTases_N"/>
</dbReference>
<evidence type="ECO:0000256" key="4">
    <source>
        <dbReference type="ARBA" id="ARBA00011738"/>
    </source>
</evidence>
<name>A0A7T4R2U8_9GAMM</name>
<organism evidence="19 20">
    <name type="scientific">Spongiibacter nanhainus</name>
    <dbReference type="NCBI Taxonomy" id="2794344"/>
    <lineage>
        <taxon>Bacteria</taxon>
        <taxon>Pseudomonadati</taxon>
        <taxon>Pseudomonadota</taxon>
        <taxon>Gammaproteobacteria</taxon>
        <taxon>Cellvibrionales</taxon>
        <taxon>Spongiibacteraceae</taxon>
        <taxon>Spongiibacter</taxon>
    </lineage>
</organism>
<accession>A0A7T4R2U8</accession>
<dbReference type="EMBL" id="CP066167">
    <property type="protein sequence ID" value="QQD19249.1"/>
    <property type="molecule type" value="Genomic_DNA"/>
</dbReference>
<dbReference type="InterPro" id="IPR002649">
    <property type="entry name" value="tRNA_m1G_MeTrfase_TrmD"/>
</dbReference>
<comment type="function">
    <text evidence="1 15 17">Specifically methylates guanosine-37 in various tRNAs.</text>
</comment>
<dbReference type="InterPro" id="IPR016009">
    <property type="entry name" value="tRNA_MeTrfase_TRMD/TRM10"/>
</dbReference>
<evidence type="ECO:0000256" key="15">
    <source>
        <dbReference type="HAMAP-Rule" id="MF_00605"/>
    </source>
</evidence>
<dbReference type="KEGG" id="snan:I6N98_05190"/>
<evidence type="ECO:0000256" key="1">
    <source>
        <dbReference type="ARBA" id="ARBA00002634"/>
    </source>
</evidence>
<feature type="domain" description="tRNA methyltransferase TRMD/TRM10-type" evidence="18">
    <location>
        <begin position="1"/>
        <end position="225"/>
    </location>
</feature>
<evidence type="ECO:0000256" key="9">
    <source>
        <dbReference type="ARBA" id="ARBA00022679"/>
    </source>
</evidence>
<evidence type="ECO:0000256" key="16">
    <source>
        <dbReference type="PIRSR" id="PIRSR000386-1"/>
    </source>
</evidence>
<reference evidence="19 20" key="1">
    <citation type="submission" date="2020-12" db="EMBL/GenBank/DDBJ databases">
        <authorList>
            <person name="Shan Y."/>
        </authorList>
    </citation>
    <scope>NUCLEOTIDE SEQUENCE [LARGE SCALE GENOMIC DNA]</scope>
    <source>
        <strain evidence="20">csc3.9</strain>
    </source>
</reference>
<comment type="similarity">
    <text evidence="3 15 17">Belongs to the RNA methyltransferase TrmD family.</text>
</comment>
<dbReference type="PANTHER" id="PTHR46417:SF1">
    <property type="entry name" value="TRNA (GUANINE-N(1)-)-METHYLTRANSFERASE"/>
    <property type="match status" value="1"/>
</dbReference>
<evidence type="ECO:0000256" key="11">
    <source>
        <dbReference type="ARBA" id="ARBA00022694"/>
    </source>
</evidence>
<evidence type="ECO:0000313" key="20">
    <source>
        <dbReference type="Proteomes" id="UP000596063"/>
    </source>
</evidence>
<evidence type="ECO:0000256" key="14">
    <source>
        <dbReference type="ARBA" id="ARBA00047783"/>
    </source>
</evidence>
<evidence type="ECO:0000256" key="12">
    <source>
        <dbReference type="ARBA" id="ARBA00029736"/>
    </source>
</evidence>